<dbReference type="GO" id="GO:0016491">
    <property type="term" value="F:oxidoreductase activity"/>
    <property type="evidence" value="ECO:0007669"/>
    <property type="project" value="UniProtKB-KW"/>
</dbReference>
<evidence type="ECO:0000256" key="2">
    <source>
        <dbReference type="ARBA" id="ARBA00023002"/>
    </source>
</evidence>
<dbReference type="Pfam" id="PF01593">
    <property type="entry name" value="Amino_oxidase"/>
    <property type="match status" value="1"/>
</dbReference>
<evidence type="ECO:0000256" key="1">
    <source>
        <dbReference type="ARBA" id="ARBA00001974"/>
    </source>
</evidence>
<dbReference type="OrthoDB" id="9767561at2"/>
<name>Q4JUG7_CORJK</name>
<evidence type="ECO:0000313" key="5">
    <source>
        <dbReference type="EMBL" id="CAI37540.1"/>
    </source>
</evidence>
<dbReference type="HOGENOM" id="CLU_039679_0_0_11"/>
<evidence type="ECO:0000256" key="3">
    <source>
        <dbReference type="PIRSR" id="PIRSR601613-1"/>
    </source>
</evidence>
<sequence length="444" mass="47839">MAENVANVANEANVAIVGGGLAGLAAARTLYKSGLNCTVFEASDSLGGHVRSERIDGVTVDHGLQTFNSWYPAVKEILQPGEYAALGIRYFQPAIQTLTSDGLALICDPIRAPHLIPSLMRSKARSALSFRDLLALRRWLKSELSHRSSLELRSIKQKYIDEDVKTCESLDQRGVRRRTRAVAIDPLLRASLFDTEGESSAIFAKWMVATMLRGNLAVLENGMGELATTLARVPGAEFRLNTPVTAIEEDGDGVRVTVNGAEVEHFSHVIVAVDPRRETELLGSPEVPTTSVSSWWFVSEEPVMDEGLLTVDGTRSTPITSAAEVTAAAPSYAPGKHLVAANHVHPRGSDPAMGPSVDEVQRGLGSLFGVDSSSWELVKEQRFIDAIPLNLPQSLHRIGKELGDREIQGGRIALAGAQHATPSIDGVLRSGQRAANHVIAQLDQ</sequence>
<accession>Q4JUG7</accession>
<proteinExistence type="predicted"/>
<dbReference type="STRING" id="306537.jk1367"/>
<reference evidence="5 6" key="1">
    <citation type="journal article" date="2005" name="J. Bacteriol.">
        <title>Complete genome sequence and analysis of the multiresistant nosocomial pathogen Corynebacterium jeikeium K411, a lipid-requiring bacterium of the human skin flora.</title>
        <authorList>
            <person name="Tauch A."/>
            <person name="Kaiser O."/>
            <person name="Hain T."/>
            <person name="Goesmann A."/>
            <person name="Weisshaar B."/>
            <person name="Albersmeier A."/>
            <person name="Bekel T."/>
            <person name="Bischoff N."/>
            <person name="Brune I."/>
            <person name="Chakraborty T."/>
            <person name="Kalinowski J."/>
            <person name="Meyer F."/>
            <person name="Rupp O."/>
            <person name="Schneiker S."/>
            <person name="Viehoever P."/>
            <person name="Puehler A."/>
        </authorList>
    </citation>
    <scope>NUCLEOTIDE SEQUENCE [LARGE SCALE GENOMIC DNA]</scope>
    <source>
        <strain evidence="5 6">K411</strain>
    </source>
</reference>
<evidence type="ECO:0000313" key="6">
    <source>
        <dbReference type="Proteomes" id="UP000000545"/>
    </source>
</evidence>
<feature type="binding site" evidence="3">
    <location>
        <position position="244"/>
    </location>
    <ligand>
        <name>FAD</name>
        <dbReference type="ChEBI" id="CHEBI:57692"/>
    </ligand>
</feature>
<dbReference type="Gene3D" id="3.50.50.60">
    <property type="entry name" value="FAD/NAD(P)-binding domain"/>
    <property type="match status" value="1"/>
</dbReference>
<keyword evidence="2" id="KW-0560">Oxidoreductase</keyword>
<dbReference type="PATRIC" id="fig|306537.10.peg.1387"/>
<dbReference type="KEGG" id="cjk:jk1367"/>
<dbReference type="InterPro" id="IPR001613">
    <property type="entry name" value="Flavin_amine_oxidase"/>
</dbReference>
<dbReference type="InterPro" id="IPR002937">
    <property type="entry name" value="Amino_oxidase"/>
</dbReference>
<dbReference type="AlphaFoldDB" id="Q4JUG7"/>
<gene>
    <name evidence="5" type="ordered locus">jk1367</name>
</gene>
<comment type="cofactor">
    <cofactor evidence="1">
        <name>FAD</name>
        <dbReference type="ChEBI" id="CHEBI:57692"/>
    </cofactor>
</comment>
<dbReference type="InterPro" id="IPR036188">
    <property type="entry name" value="FAD/NAD-bd_sf"/>
</dbReference>
<feature type="binding site" evidence="3">
    <location>
        <begin position="41"/>
        <end position="42"/>
    </location>
    <ligand>
        <name>FAD</name>
        <dbReference type="ChEBI" id="CHEBI:57692"/>
    </ligand>
</feature>
<dbReference type="RefSeq" id="WP_011273844.1">
    <property type="nucleotide sequence ID" value="NC_007164.1"/>
</dbReference>
<feature type="domain" description="Amine oxidase" evidence="4">
    <location>
        <begin position="21"/>
        <end position="439"/>
    </location>
</feature>
<dbReference type="SUPFAM" id="SSF51905">
    <property type="entry name" value="FAD/NAD(P)-binding domain"/>
    <property type="match status" value="1"/>
</dbReference>
<protein>
    <submittedName>
        <fullName evidence="5">Putative oxidoreductase</fullName>
    </submittedName>
</protein>
<keyword evidence="6" id="KW-1185">Reference proteome</keyword>
<evidence type="ECO:0000259" key="4">
    <source>
        <dbReference type="Pfam" id="PF01593"/>
    </source>
</evidence>
<organism evidence="5 6">
    <name type="scientific">Corynebacterium jeikeium (strain K411)</name>
    <dbReference type="NCBI Taxonomy" id="306537"/>
    <lineage>
        <taxon>Bacteria</taxon>
        <taxon>Bacillati</taxon>
        <taxon>Actinomycetota</taxon>
        <taxon>Actinomycetes</taxon>
        <taxon>Mycobacteriales</taxon>
        <taxon>Corynebacteriaceae</taxon>
        <taxon>Corynebacterium</taxon>
    </lineage>
</organism>
<dbReference type="PRINTS" id="PR00757">
    <property type="entry name" value="AMINEOXDASEF"/>
</dbReference>
<dbReference type="PANTHER" id="PTHR42841">
    <property type="entry name" value="AMINE OXIDASE"/>
    <property type="match status" value="1"/>
</dbReference>
<dbReference type="eggNOG" id="COG1233">
    <property type="taxonomic scope" value="Bacteria"/>
</dbReference>
<dbReference type="Proteomes" id="UP000000545">
    <property type="component" value="Chromosome"/>
</dbReference>
<dbReference type="EMBL" id="CR931997">
    <property type="protein sequence ID" value="CAI37540.1"/>
    <property type="molecule type" value="Genomic_DNA"/>
</dbReference>